<reference evidence="1 2" key="1">
    <citation type="submission" date="2014-04" db="EMBL/GenBank/DDBJ databases">
        <authorList>
            <consortium name="DOE Joint Genome Institute"/>
            <person name="Kuo A."/>
            <person name="Kohler A."/>
            <person name="Jargeat P."/>
            <person name="Nagy L.G."/>
            <person name="Floudas D."/>
            <person name="Copeland A."/>
            <person name="Barry K.W."/>
            <person name="Cichocki N."/>
            <person name="Veneault-Fourrey C."/>
            <person name="LaButti K."/>
            <person name="Lindquist E.A."/>
            <person name="Lipzen A."/>
            <person name="Lundell T."/>
            <person name="Morin E."/>
            <person name="Murat C."/>
            <person name="Sun H."/>
            <person name="Tunlid A."/>
            <person name="Henrissat B."/>
            <person name="Grigoriev I.V."/>
            <person name="Hibbett D.S."/>
            <person name="Martin F."/>
            <person name="Nordberg H.P."/>
            <person name="Cantor M.N."/>
            <person name="Hua S.X."/>
        </authorList>
    </citation>
    <scope>NUCLEOTIDE SEQUENCE [LARGE SCALE GENOMIC DNA]</scope>
    <source>
        <strain evidence="1 2">Ve08.2h10</strain>
    </source>
</reference>
<dbReference type="InParanoid" id="A0A0D0CCZ3"/>
<gene>
    <name evidence="1" type="ORF">PAXRUDRAFT_20935</name>
</gene>
<organism evidence="1 2">
    <name type="scientific">Paxillus rubicundulus Ve08.2h10</name>
    <dbReference type="NCBI Taxonomy" id="930991"/>
    <lineage>
        <taxon>Eukaryota</taxon>
        <taxon>Fungi</taxon>
        <taxon>Dikarya</taxon>
        <taxon>Basidiomycota</taxon>
        <taxon>Agaricomycotina</taxon>
        <taxon>Agaricomycetes</taxon>
        <taxon>Agaricomycetidae</taxon>
        <taxon>Boletales</taxon>
        <taxon>Paxilineae</taxon>
        <taxon>Paxillaceae</taxon>
        <taxon>Paxillus</taxon>
    </lineage>
</organism>
<sequence>MPTIATEEVESAFCSPITDAKQLKLITHLKLSKSMDHKALEKELKERAGIATAMEKLKKEQQKVVLYSHKTQARMVAKTVIFRAAQVNSACPEPTLDQVRFLRPSFLRFSASKPLTSIWTMWGS</sequence>
<keyword evidence="2" id="KW-1185">Reference proteome</keyword>
<evidence type="ECO:0000313" key="1">
    <source>
        <dbReference type="EMBL" id="KIK73368.1"/>
    </source>
</evidence>
<dbReference type="EMBL" id="KN829826">
    <property type="protein sequence ID" value="KIK73368.1"/>
    <property type="molecule type" value="Genomic_DNA"/>
</dbReference>
<protein>
    <submittedName>
        <fullName evidence="1">Uncharacterized protein</fullName>
    </submittedName>
</protein>
<dbReference type="Proteomes" id="UP000054538">
    <property type="component" value="Unassembled WGS sequence"/>
</dbReference>
<reference evidence="2" key="2">
    <citation type="submission" date="2015-01" db="EMBL/GenBank/DDBJ databases">
        <title>Evolutionary Origins and Diversification of the Mycorrhizal Mutualists.</title>
        <authorList>
            <consortium name="DOE Joint Genome Institute"/>
            <consortium name="Mycorrhizal Genomics Consortium"/>
            <person name="Kohler A."/>
            <person name="Kuo A."/>
            <person name="Nagy L.G."/>
            <person name="Floudas D."/>
            <person name="Copeland A."/>
            <person name="Barry K.W."/>
            <person name="Cichocki N."/>
            <person name="Veneault-Fourrey C."/>
            <person name="LaButti K."/>
            <person name="Lindquist E.A."/>
            <person name="Lipzen A."/>
            <person name="Lundell T."/>
            <person name="Morin E."/>
            <person name="Murat C."/>
            <person name="Riley R."/>
            <person name="Ohm R."/>
            <person name="Sun H."/>
            <person name="Tunlid A."/>
            <person name="Henrissat B."/>
            <person name="Grigoriev I.V."/>
            <person name="Hibbett D.S."/>
            <person name="Martin F."/>
        </authorList>
    </citation>
    <scope>NUCLEOTIDE SEQUENCE [LARGE SCALE GENOMIC DNA]</scope>
    <source>
        <strain evidence="2">Ve08.2h10</strain>
    </source>
</reference>
<dbReference type="AlphaFoldDB" id="A0A0D0CCZ3"/>
<evidence type="ECO:0000313" key="2">
    <source>
        <dbReference type="Proteomes" id="UP000054538"/>
    </source>
</evidence>
<proteinExistence type="predicted"/>
<dbReference type="HOGENOM" id="CLU_2004641_0_0_1"/>
<name>A0A0D0CCZ3_9AGAM</name>
<accession>A0A0D0CCZ3</accession>